<keyword evidence="7 8" id="KW-0472">Membrane</keyword>
<feature type="transmembrane region" description="Helical" evidence="8">
    <location>
        <begin position="165"/>
        <end position="185"/>
    </location>
</feature>
<evidence type="ECO:0000256" key="2">
    <source>
        <dbReference type="ARBA" id="ARBA00008335"/>
    </source>
</evidence>
<feature type="transmembrane region" description="Helical" evidence="8">
    <location>
        <begin position="329"/>
        <end position="350"/>
    </location>
</feature>
<feature type="transmembrane region" description="Helical" evidence="8">
    <location>
        <begin position="46"/>
        <end position="64"/>
    </location>
</feature>
<name>A0A1H8E156_9BACI</name>
<feature type="transmembrane region" description="Helical" evidence="8">
    <location>
        <begin position="356"/>
        <end position="373"/>
    </location>
</feature>
<dbReference type="GO" id="GO:0022857">
    <property type="term" value="F:transmembrane transporter activity"/>
    <property type="evidence" value="ECO:0007669"/>
    <property type="project" value="InterPro"/>
</dbReference>
<sequence>MNSFLLIRTVATLLTVISILVASNIYTLIPIYDVVAKGLGISSADVVIAGSLFTLFYAVGLLSFGPISDYTGRKKILVFGLLASSFTTLAVGFATDTFSLWLTRSIQGFTLASFASVVFSYSFELFPTKQRTLLVVLINTGFLIAGIFGQLISSILSHLVSWNSVFIFFSICYLLLFGVAFFLLADSPAQKTDREPIWISFLILLKDSRLVTCYLIAFTLLFSVIAFYDTLGRFFSGTDGDLFKIRSAGLIGATVSLFTGKLIDLMGEIKILSAGLLLGVFGLLSMVVFYSTVGLITFSTLFIASISIVIPTVITLVGSYSGQKRSKALSLYSFILLTGASLAPSVATVFSFFEMLILLASLFIINIGLCYQLKKGSVKQGC</sequence>
<feature type="transmembrane region" description="Helical" evidence="8">
    <location>
        <begin position="271"/>
        <end position="290"/>
    </location>
</feature>
<evidence type="ECO:0000259" key="9">
    <source>
        <dbReference type="PROSITE" id="PS50850"/>
    </source>
</evidence>
<feature type="transmembrane region" description="Helical" evidence="8">
    <location>
        <begin position="106"/>
        <end position="126"/>
    </location>
</feature>
<dbReference type="EMBL" id="FOBW01000009">
    <property type="protein sequence ID" value="SEN13165.1"/>
    <property type="molecule type" value="Genomic_DNA"/>
</dbReference>
<dbReference type="PROSITE" id="PS50850">
    <property type="entry name" value="MFS"/>
    <property type="match status" value="1"/>
</dbReference>
<dbReference type="Gene3D" id="1.20.1250.20">
    <property type="entry name" value="MFS general substrate transporter like domains"/>
    <property type="match status" value="1"/>
</dbReference>
<feature type="transmembrane region" description="Helical" evidence="8">
    <location>
        <begin position="5"/>
        <end position="26"/>
    </location>
</feature>
<feature type="transmembrane region" description="Helical" evidence="8">
    <location>
        <begin position="133"/>
        <end position="153"/>
    </location>
</feature>
<feature type="transmembrane region" description="Helical" evidence="8">
    <location>
        <begin position="248"/>
        <end position="264"/>
    </location>
</feature>
<comment type="subcellular location">
    <subcellularLocation>
        <location evidence="1">Cell membrane</location>
        <topology evidence="1">Multi-pass membrane protein</topology>
    </subcellularLocation>
</comment>
<dbReference type="RefSeq" id="WP_090746583.1">
    <property type="nucleotide sequence ID" value="NZ_FOBW01000009.1"/>
</dbReference>
<keyword evidence="6 8" id="KW-1133">Transmembrane helix</keyword>
<keyword evidence="5 8" id="KW-0812">Transmembrane</keyword>
<evidence type="ECO:0000313" key="10">
    <source>
        <dbReference type="EMBL" id="SEN13165.1"/>
    </source>
</evidence>
<dbReference type="Pfam" id="PF07690">
    <property type="entry name" value="MFS_1"/>
    <property type="match status" value="1"/>
</dbReference>
<dbReference type="InterPro" id="IPR020846">
    <property type="entry name" value="MFS_dom"/>
</dbReference>
<feature type="transmembrane region" description="Helical" evidence="8">
    <location>
        <begin position="296"/>
        <end position="317"/>
    </location>
</feature>
<evidence type="ECO:0000256" key="7">
    <source>
        <dbReference type="ARBA" id="ARBA00023136"/>
    </source>
</evidence>
<keyword evidence="11" id="KW-1185">Reference proteome</keyword>
<feature type="transmembrane region" description="Helical" evidence="8">
    <location>
        <begin position="76"/>
        <end position="94"/>
    </location>
</feature>
<dbReference type="GO" id="GO:0005886">
    <property type="term" value="C:plasma membrane"/>
    <property type="evidence" value="ECO:0007669"/>
    <property type="project" value="UniProtKB-SubCell"/>
</dbReference>
<evidence type="ECO:0000256" key="5">
    <source>
        <dbReference type="ARBA" id="ARBA00022692"/>
    </source>
</evidence>
<evidence type="ECO:0000256" key="1">
    <source>
        <dbReference type="ARBA" id="ARBA00004651"/>
    </source>
</evidence>
<dbReference type="Proteomes" id="UP000198553">
    <property type="component" value="Unassembled WGS sequence"/>
</dbReference>
<dbReference type="InterPro" id="IPR036259">
    <property type="entry name" value="MFS_trans_sf"/>
</dbReference>
<proteinExistence type="inferred from homology"/>
<accession>A0A1H8E156</accession>
<organism evidence="10 11">
    <name type="scientific">Mesobacillus persicus</name>
    <dbReference type="NCBI Taxonomy" id="930146"/>
    <lineage>
        <taxon>Bacteria</taxon>
        <taxon>Bacillati</taxon>
        <taxon>Bacillota</taxon>
        <taxon>Bacilli</taxon>
        <taxon>Bacillales</taxon>
        <taxon>Bacillaceae</taxon>
        <taxon>Mesobacillus</taxon>
    </lineage>
</organism>
<evidence type="ECO:0000256" key="6">
    <source>
        <dbReference type="ARBA" id="ARBA00022989"/>
    </source>
</evidence>
<protein>
    <submittedName>
        <fullName evidence="10">Predicted arabinose efflux permease, MFS family</fullName>
    </submittedName>
</protein>
<feature type="transmembrane region" description="Helical" evidence="8">
    <location>
        <begin position="210"/>
        <end position="228"/>
    </location>
</feature>
<gene>
    <name evidence="10" type="ORF">SAMN05192533_109124</name>
</gene>
<dbReference type="STRING" id="930146.SAMN05192533_109124"/>
<evidence type="ECO:0000256" key="4">
    <source>
        <dbReference type="ARBA" id="ARBA00022475"/>
    </source>
</evidence>
<comment type="similarity">
    <text evidence="2">Belongs to the major facilitator superfamily.</text>
</comment>
<evidence type="ECO:0000256" key="8">
    <source>
        <dbReference type="SAM" id="Phobius"/>
    </source>
</evidence>
<keyword evidence="4" id="KW-1003">Cell membrane</keyword>
<dbReference type="SUPFAM" id="SSF103473">
    <property type="entry name" value="MFS general substrate transporter"/>
    <property type="match status" value="1"/>
</dbReference>
<dbReference type="OrthoDB" id="9781156at2"/>
<dbReference type="AlphaFoldDB" id="A0A1H8E156"/>
<dbReference type="InterPro" id="IPR011701">
    <property type="entry name" value="MFS"/>
</dbReference>
<keyword evidence="3" id="KW-0813">Transport</keyword>
<reference evidence="11" key="1">
    <citation type="submission" date="2016-10" db="EMBL/GenBank/DDBJ databases">
        <authorList>
            <person name="Varghese N."/>
            <person name="Submissions S."/>
        </authorList>
    </citation>
    <scope>NUCLEOTIDE SEQUENCE [LARGE SCALE GENOMIC DNA]</scope>
    <source>
        <strain evidence="11">B48,IBRC-M 10115,DSM 25386,CECT 8001</strain>
    </source>
</reference>
<evidence type="ECO:0000313" key="11">
    <source>
        <dbReference type="Proteomes" id="UP000198553"/>
    </source>
</evidence>
<dbReference type="PANTHER" id="PTHR43271:SF2">
    <property type="entry name" value="BLL2771 PROTEIN"/>
    <property type="match status" value="1"/>
</dbReference>
<evidence type="ECO:0000256" key="3">
    <source>
        <dbReference type="ARBA" id="ARBA00022448"/>
    </source>
</evidence>
<dbReference type="PANTHER" id="PTHR43271">
    <property type="entry name" value="BLL2771 PROTEIN"/>
    <property type="match status" value="1"/>
</dbReference>
<feature type="domain" description="Major facilitator superfamily (MFS) profile" evidence="9">
    <location>
        <begin position="4"/>
        <end position="378"/>
    </location>
</feature>